<dbReference type="GO" id="GO:0006777">
    <property type="term" value="P:Mo-molybdopterin cofactor biosynthetic process"/>
    <property type="evidence" value="ECO:0007669"/>
    <property type="project" value="InterPro"/>
</dbReference>
<dbReference type="AlphaFoldDB" id="A0A1G8MYZ5"/>
<accession>A0A1G8MYZ5</accession>
<dbReference type="SUPFAM" id="SSF54285">
    <property type="entry name" value="MoaD/ThiS"/>
    <property type="match status" value="1"/>
</dbReference>
<evidence type="ECO:0000256" key="3">
    <source>
        <dbReference type="ARBA" id="ARBA00024247"/>
    </source>
</evidence>
<dbReference type="NCBIfam" id="TIGR01682">
    <property type="entry name" value="moaD"/>
    <property type="match status" value="1"/>
</dbReference>
<dbReference type="Gene3D" id="3.10.20.30">
    <property type="match status" value="1"/>
</dbReference>
<sequence>MNEVLLFARIQDEVGQKSLEADLAGKSIKESKRWVEDNYEVSSLTRTMVAVNEEFAKDDDVIDEGDTVAFIPPVSGG</sequence>
<dbReference type="PANTHER" id="PTHR33359:SF1">
    <property type="entry name" value="MOLYBDOPTERIN SYNTHASE SULFUR CARRIER SUBUNIT"/>
    <property type="match status" value="1"/>
</dbReference>
<dbReference type="InterPro" id="IPR003749">
    <property type="entry name" value="ThiS/MoaD-like"/>
</dbReference>
<gene>
    <name evidence="4" type="ORF">SAMN04488123_105109</name>
</gene>
<evidence type="ECO:0000313" key="5">
    <source>
        <dbReference type="Proteomes" id="UP000198853"/>
    </source>
</evidence>
<evidence type="ECO:0000313" key="4">
    <source>
        <dbReference type="EMBL" id="SDI73065.1"/>
    </source>
</evidence>
<comment type="similarity">
    <text evidence="2">Belongs to the MoaD family.</text>
</comment>
<dbReference type="RefSeq" id="WP_090397676.1">
    <property type="nucleotide sequence ID" value="NZ_FNEN01000005.1"/>
</dbReference>
<reference evidence="4 5" key="1">
    <citation type="submission" date="2016-10" db="EMBL/GenBank/DDBJ databases">
        <authorList>
            <person name="de Groot N.N."/>
        </authorList>
    </citation>
    <scope>NUCLEOTIDE SEQUENCE [LARGE SCALE GENOMIC DNA]</scope>
    <source>
        <strain evidence="4 5">DSM 21771</strain>
    </source>
</reference>
<proteinExistence type="inferred from homology"/>
<dbReference type="GO" id="GO:0000166">
    <property type="term" value="F:nucleotide binding"/>
    <property type="evidence" value="ECO:0007669"/>
    <property type="project" value="UniProtKB-KW"/>
</dbReference>
<dbReference type="OrthoDB" id="9801945at2"/>
<dbReference type="CDD" id="cd00754">
    <property type="entry name" value="Ubl_MoaD"/>
    <property type="match status" value="1"/>
</dbReference>
<dbReference type="InterPro" id="IPR044672">
    <property type="entry name" value="MOCS2A"/>
</dbReference>
<evidence type="ECO:0000256" key="2">
    <source>
        <dbReference type="ARBA" id="ARBA00024200"/>
    </source>
</evidence>
<organism evidence="4 5">
    <name type="scientific">Natribacillus halophilus</name>
    <dbReference type="NCBI Taxonomy" id="549003"/>
    <lineage>
        <taxon>Bacteria</taxon>
        <taxon>Bacillati</taxon>
        <taxon>Bacillota</taxon>
        <taxon>Bacilli</taxon>
        <taxon>Bacillales</taxon>
        <taxon>Bacillaceae</taxon>
        <taxon>Natribacillus</taxon>
    </lineage>
</organism>
<name>A0A1G8MYZ5_9BACI</name>
<dbReference type="PANTHER" id="PTHR33359">
    <property type="entry name" value="MOLYBDOPTERIN SYNTHASE SULFUR CARRIER SUBUNIT"/>
    <property type="match status" value="1"/>
</dbReference>
<keyword evidence="5" id="KW-1185">Reference proteome</keyword>
<dbReference type="EMBL" id="FNEN01000005">
    <property type="protein sequence ID" value="SDI73065.1"/>
    <property type="molecule type" value="Genomic_DNA"/>
</dbReference>
<dbReference type="InterPro" id="IPR012675">
    <property type="entry name" value="Beta-grasp_dom_sf"/>
</dbReference>
<dbReference type="InterPro" id="IPR016155">
    <property type="entry name" value="Mopterin_synth/thiamin_S_b"/>
</dbReference>
<dbReference type="GO" id="GO:1990133">
    <property type="term" value="C:molybdopterin adenylyltransferase complex"/>
    <property type="evidence" value="ECO:0007669"/>
    <property type="project" value="TreeGrafter"/>
</dbReference>
<dbReference type="Proteomes" id="UP000198853">
    <property type="component" value="Unassembled WGS sequence"/>
</dbReference>
<keyword evidence="1" id="KW-0547">Nucleotide-binding</keyword>
<dbReference type="Pfam" id="PF02597">
    <property type="entry name" value="ThiS"/>
    <property type="match status" value="1"/>
</dbReference>
<protein>
    <recommendedName>
        <fullName evidence="3">Molybdopterin synthase sulfur carrier subunit</fullName>
    </recommendedName>
</protein>
<evidence type="ECO:0000256" key="1">
    <source>
        <dbReference type="ARBA" id="ARBA00022741"/>
    </source>
</evidence>